<dbReference type="SUPFAM" id="SSF75553">
    <property type="entry name" value="Smc hinge domain"/>
    <property type="match status" value="1"/>
</dbReference>
<keyword evidence="1 6" id="KW-0963">Cytoplasm</keyword>
<dbReference type="InterPro" id="IPR036277">
    <property type="entry name" value="SMC_hinge_sf"/>
</dbReference>
<comment type="function">
    <text evidence="6">Required for chromosome condensation and partitioning.</text>
</comment>
<dbReference type="SMART" id="SM00968">
    <property type="entry name" value="SMC_hinge"/>
    <property type="match status" value="1"/>
</dbReference>
<proteinExistence type="inferred from homology"/>
<feature type="domain" description="SMC hinge" evidence="8">
    <location>
        <begin position="505"/>
        <end position="614"/>
    </location>
</feature>
<dbReference type="HAMAP" id="MF_01894">
    <property type="entry name" value="Smc_prok"/>
    <property type="match status" value="1"/>
</dbReference>
<dbReference type="Gene3D" id="3.40.50.300">
    <property type="entry name" value="P-loop containing nucleotide triphosphate hydrolases"/>
    <property type="match status" value="2"/>
</dbReference>
<keyword evidence="2 6" id="KW-0547">Nucleotide-binding</keyword>
<feature type="region of interest" description="Disordered" evidence="7">
    <location>
        <begin position="955"/>
        <end position="1011"/>
    </location>
</feature>
<reference evidence="9 10" key="1">
    <citation type="submission" date="2020-05" db="EMBL/GenBank/DDBJ databases">
        <title>Genome Sequencing of Type Strains.</title>
        <authorList>
            <person name="Lemaire J.F."/>
            <person name="Inderbitzin P."/>
            <person name="Gregorio O.A."/>
            <person name="Collins S.B."/>
            <person name="Wespe N."/>
            <person name="Knight-Connoni V."/>
        </authorList>
    </citation>
    <scope>NUCLEOTIDE SEQUENCE [LARGE SCALE GENOMIC DNA]</scope>
    <source>
        <strain evidence="9 10">ATCC 19096</strain>
    </source>
</reference>
<dbReference type="InterPro" id="IPR024704">
    <property type="entry name" value="SMC"/>
</dbReference>
<feature type="coiled-coil region" evidence="6">
    <location>
        <begin position="709"/>
        <end position="757"/>
    </location>
</feature>
<dbReference type="PANTHER" id="PTHR43977">
    <property type="entry name" value="STRUCTURAL MAINTENANCE OF CHROMOSOMES PROTEIN 3"/>
    <property type="match status" value="1"/>
</dbReference>
<dbReference type="Proteomes" id="UP000573001">
    <property type="component" value="Unassembled WGS sequence"/>
</dbReference>
<evidence type="ECO:0000256" key="5">
    <source>
        <dbReference type="ARBA" id="ARBA00023125"/>
    </source>
</evidence>
<feature type="compositionally biased region" description="Acidic residues" evidence="7">
    <location>
        <begin position="968"/>
        <end position="990"/>
    </location>
</feature>
<accession>A0ABX2MEC1</accession>
<dbReference type="Pfam" id="PF06470">
    <property type="entry name" value="SMC_hinge"/>
    <property type="match status" value="1"/>
</dbReference>
<dbReference type="Pfam" id="PF02463">
    <property type="entry name" value="SMC_N"/>
    <property type="match status" value="1"/>
</dbReference>
<evidence type="ECO:0000313" key="10">
    <source>
        <dbReference type="Proteomes" id="UP000573001"/>
    </source>
</evidence>
<dbReference type="InterPro" id="IPR010935">
    <property type="entry name" value="SMC_hinge"/>
</dbReference>
<evidence type="ECO:0000256" key="2">
    <source>
        <dbReference type="ARBA" id="ARBA00022741"/>
    </source>
</evidence>
<dbReference type="InterPro" id="IPR027417">
    <property type="entry name" value="P-loop_NTPase"/>
</dbReference>
<evidence type="ECO:0000259" key="8">
    <source>
        <dbReference type="SMART" id="SM00968"/>
    </source>
</evidence>
<comment type="domain">
    <text evidence="6">Contains large globular domains required for ATP hydrolysis at each terminus and a third globular domain forming a flexible hinge near the middle of the molecule. These domains are separated by coiled-coil structures.</text>
</comment>
<keyword evidence="3 6" id="KW-0067">ATP-binding</keyword>
<dbReference type="EMBL" id="JABMCE010000075">
    <property type="protein sequence ID" value="NUU14036.1"/>
    <property type="molecule type" value="Genomic_DNA"/>
</dbReference>
<keyword evidence="10" id="KW-1185">Reference proteome</keyword>
<feature type="coiled-coil region" evidence="6">
    <location>
        <begin position="351"/>
        <end position="378"/>
    </location>
</feature>
<comment type="subcellular location">
    <subcellularLocation>
        <location evidence="6">Cytoplasm</location>
    </subcellularLocation>
</comment>
<feature type="coiled-coil region" evidence="6">
    <location>
        <begin position="167"/>
        <end position="194"/>
    </location>
</feature>
<evidence type="ECO:0000313" key="9">
    <source>
        <dbReference type="EMBL" id="NUU14036.1"/>
    </source>
</evidence>
<comment type="caution">
    <text evidence="9">The sequence shown here is derived from an EMBL/GenBank/DDBJ whole genome shotgun (WGS) entry which is preliminary data.</text>
</comment>
<keyword evidence="5 6" id="KW-0238">DNA-binding</keyword>
<feature type="coiled-coil region" evidence="6">
    <location>
        <begin position="444"/>
        <end position="482"/>
    </location>
</feature>
<feature type="binding site" evidence="6">
    <location>
        <begin position="32"/>
        <end position="39"/>
    </location>
    <ligand>
        <name>ATP</name>
        <dbReference type="ChEBI" id="CHEBI:30616"/>
    </ligand>
</feature>
<comment type="similarity">
    <text evidence="6">Belongs to the SMC family.</text>
</comment>
<protein>
    <recommendedName>
        <fullName evidence="6">Chromosome partition protein Smc</fullName>
    </recommendedName>
</protein>
<evidence type="ECO:0000256" key="1">
    <source>
        <dbReference type="ARBA" id="ARBA00022490"/>
    </source>
</evidence>
<feature type="coiled-coil region" evidence="6">
    <location>
        <begin position="788"/>
        <end position="822"/>
    </location>
</feature>
<name>A0ABX2MEC1_9MICO</name>
<dbReference type="InterPro" id="IPR003395">
    <property type="entry name" value="RecF/RecN/SMC_N"/>
</dbReference>
<dbReference type="SUPFAM" id="SSF52540">
    <property type="entry name" value="P-loop containing nucleoside triphosphate hydrolases"/>
    <property type="match status" value="1"/>
</dbReference>
<evidence type="ECO:0000256" key="6">
    <source>
        <dbReference type="HAMAP-Rule" id="MF_01894"/>
    </source>
</evidence>
<dbReference type="Gene3D" id="3.30.70.1620">
    <property type="match status" value="1"/>
</dbReference>
<feature type="coiled-coil region" evidence="6">
    <location>
        <begin position="1022"/>
        <end position="1084"/>
    </location>
</feature>
<comment type="subunit">
    <text evidence="6">Homodimer.</text>
</comment>
<gene>
    <name evidence="6" type="primary">smc</name>
    <name evidence="9" type="ORF">HP507_09370</name>
</gene>
<feature type="compositionally biased region" description="Basic and acidic residues" evidence="7">
    <location>
        <begin position="955"/>
        <end position="967"/>
    </location>
</feature>
<organism evidence="9 10">
    <name type="scientific">Curtobacterium pusillum</name>
    <dbReference type="NCBI Taxonomy" id="69373"/>
    <lineage>
        <taxon>Bacteria</taxon>
        <taxon>Bacillati</taxon>
        <taxon>Actinomycetota</taxon>
        <taxon>Actinomycetes</taxon>
        <taxon>Micrococcales</taxon>
        <taxon>Microbacteriaceae</taxon>
        <taxon>Curtobacterium</taxon>
    </lineage>
</organism>
<dbReference type="RefSeq" id="WP_175351519.1">
    <property type="nucleotide sequence ID" value="NZ_BAAAWQ010000001.1"/>
</dbReference>
<evidence type="ECO:0000256" key="7">
    <source>
        <dbReference type="SAM" id="MobiDB-lite"/>
    </source>
</evidence>
<dbReference type="PIRSF" id="PIRSF005719">
    <property type="entry name" value="SMC"/>
    <property type="match status" value="1"/>
</dbReference>
<evidence type="ECO:0000256" key="3">
    <source>
        <dbReference type="ARBA" id="ARBA00022840"/>
    </source>
</evidence>
<sequence>MYLKSLTIKGFKSFAQPTTFAFEPGVTCIVGPNGSGKSNVVDALAWVMGEQGAKTLRGGKMEDVIFAGTSTRGPLGRAQVLLTIDNSDGLLPIEYSEVTISRTLFRNGGSEYAINGENCRLLDVQELLSDTGLGREMHVIVGQGQLDKVLHATPEDRRGFIEEAAGILKHRRRKEKTLRKLEAMQTNLTRLSDLAGEIRRQLKPLGRQAEVARKAQSVAAVARDAKARILADDVVRLRRELHEHQEVEAGRKSERIVLQERLDQTRARQQHVEQSMVGDDVDRARTVVHRLESVQERLRGLSSLANQRLMFLAQQADAPQQGPTITPEQVQGVRNEADRLQAQAAEMTGGTAAAAQRVQEARAALDALDERIAAQAALVSQHDLEVQRLASAVDVARSKRGSAVADRERRERALTEARERSERAVAALAELGTDPSEGVDEAALSAALESAREQQEAAQTARDEHRDRLHALERERDALDARVAALGMSIDVRDGSQALIDAGRAGIVGRLADSLTVTPGFEGAVAVALDGLADAVLADDRSVALDAVAHARAEDIGRIDVVVADAAAPATDLPERLPSGVRRALDLVQGPSAIAAILRDTLVAETDDVDLEAVLAAAPHATVVTRSGDLVRAVRVTGGGERVTSRIELVAERDDAVTRRDAIARDAEDAATRLQAARTAVEDARRGADDADAASRAYARAKAEYDRTSASTRAKVENAAAEVERLRAALAETDGAVEAAEDALAAAERTHREFSERPRPVVDASERPALQEALEAARAAEIEQRIQVETVRERVRAERTRADQLERQLEAERAAAEEAARLAVIRRGQIAVAEGVLADLPGLLGAVDRSLAEARVQLATEESERSKRNTELQTIRNEERELRDRLQTITDGVHSLEMEIYEKKLHVSGVLDRAQSELGLVEAVLVAEYGPHVPVPVDVLVDPRVLARKHREAERARAAAEREHQDDTLDGETDVETDPDVDVDAPELVDAESTLPGGPALPEFDSTDEVDPADVETVPYDRAEQERRLKAAERDLGQLGKVNPLALEEFQALEQRHAFLAEQLEDLQKTRTDLMTIIDELDTKMQTIFESAFSDTKEAFDVIFPILFPGGSGSIALTNPDDLLNTGIEVQVKPAGKKIDRLTLLSGGERSLAAVALLVAIFTARPSPFYIMDEVEAALDDANLGRLLTVFERLRASSQLIVITHQKRTMEIADALYGVSMRQDGVSAVVGQRVQKREPAEAVA</sequence>
<evidence type="ECO:0000256" key="4">
    <source>
        <dbReference type="ARBA" id="ARBA00023054"/>
    </source>
</evidence>
<dbReference type="CDD" id="cd03278">
    <property type="entry name" value="ABC_SMC_barmotin"/>
    <property type="match status" value="1"/>
</dbReference>
<keyword evidence="4 6" id="KW-0175">Coiled coil</keyword>
<dbReference type="InterPro" id="IPR011890">
    <property type="entry name" value="SMC_prok"/>
</dbReference>
<dbReference type="Gene3D" id="1.20.1060.20">
    <property type="match status" value="1"/>
</dbReference>